<dbReference type="InterPro" id="IPR018060">
    <property type="entry name" value="HTH_AraC"/>
</dbReference>
<name>A0A2Z5G9N9_9BACT</name>
<feature type="region of interest" description="Disordered" evidence="4">
    <location>
        <begin position="134"/>
        <end position="159"/>
    </location>
</feature>
<dbReference type="Pfam" id="PF12833">
    <property type="entry name" value="HTH_18"/>
    <property type="match status" value="1"/>
</dbReference>
<organism evidence="6 7">
    <name type="scientific">Acidisarcina polymorpha</name>
    <dbReference type="NCBI Taxonomy" id="2211140"/>
    <lineage>
        <taxon>Bacteria</taxon>
        <taxon>Pseudomonadati</taxon>
        <taxon>Acidobacteriota</taxon>
        <taxon>Terriglobia</taxon>
        <taxon>Terriglobales</taxon>
        <taxon>Acidobacteriaceae</taxon>
        <taxon>Acidisarcina</taxon>
    </lineage>
</organism>
<dbReference type="OrthoDB" id="116855at2"/>
<evidence type="ECO:0000256" key="3">
    <source>
        <dbReference type="ARBA" id="ARBA00023163"/>
    </source>
</evidence>
<dbReference type="GO" id="GO:0003700">
    <property type="term" value="F:DNA-binding transcription factor activity"/>
    <property type="evidence" value="ECO:0007669"/>
    <property type="project" value="InterPro"/>
</dbReference>
<evidence type="ECO:0000313" key="7">
    <source>
        <dbReference type="Proteomes" id="UP000253606"/>
    </source>
</evidence>
<dbReference type="AlphaFoldDB" id="A0A2Z5G9N9"/>
<proteinExistence type="predicted"/>
<evidence type="ECO:0000256" key="4">
    <source>
        <dbReference type="SAM" id="MobiDB-lite"/>
    </source>
</evidence>
<reference evidence="6 7" key="1">
    <citation type="journal article" date="2018" name="Front. Microbiol.">
        <title>Hydrolytic Capabilities as a Key to Environmental Success: Chitinolytic and Cellulolytic Acidobacteria From Acidic Sub-arctic Soils and Boreal Peatlands.</title>
        <authorList>
            <person name="Belova S.E."/>
            <person name="Ravin N.V."/>
            <person name="Pankratov T.A."/>
            <person name="Rakitin A.L."/>
            <person name="Ivanova A.A."/>
            <person name="Beletsky A.V."/>
            <person name="Mardanov A.V."/>
            <person name="Sinninghe Damste J.S."/>
            <person name="Dedysh S.N."/>
        </authorList>
    </citation>
    <scope>NUCLEOTIDE SEQUENCE [LARGE SCALE GENOMIC DNA]</scope>
    <source>
        <strain evidence="6 7">SBC82</strain>
    </source>
</reference>
<sequence length="159" mass="18356">MSNRVPEELSPIEKQAIERIRALRFSHEEDLSSILKNPARAMHNIILTFHGHVKLRMAPIANELGVEMRTLERAFNEEIGKTMLQCQIDARLGLAHSLLSMIPPTKLSVIANLLGYDEVRDFARFFHKHMHETPSAWGRREREKTKKRERLASGVREPI</sequence>
<dbReference type="RefSeq" id="WP_114210219.1">
    <property type="nucleotide sequence ID" value="NZ_CP030840.1"/>
</dbReference>
<keyword evidence="3" id="KW-0804">Transcription</keyword>
<dbReference type="InterPro" id="IPR009057">
    <property type="entry name" value="Homeodomain-like_sf"/>
</dbReference>
<keyword evidence="7" id="KW-1185">Reference proteome</keyword>
<dbReference type="InterPro" id="IPR050204">
    <property type="entry name" value="AraC_XylS_family_regulators"/>
</dbReference>
<dbReference type="EMBL" id="CP030840">
    <property type="protein sequence ID" value="AXC15557.1"/>
    <property type="molecule type" value="Genomic_DNA"/>
</dbReference>
<dbReference type="SUPFAM" id="SSF46689">
    <property type="entry name" value="Homeodomain-like"/>
    <property type="match status" value="1"/>
</dbReference>
<evidence type="ECO:0000259" key="5">
    <source>
        <dbReference type="PROSITE" id="PS01124"/>
    </source>
</evidence>
<dbReference type="Gene3D" id="1.10.10.60">
    <property type="entry name" value="Homeodomain-like"/>
    <property type="match status" value="1"/>
</dbReference>
<dbReference type="GO" id="GO:0043565">
    <property type="term" value="F:sequence-specific DNA binding"/>
    <property type="evidence" value="ECO:0007669"/>
    <property type="project" value="InterPro"/>
</dbReference>
<dbReference type="KEGG" id="abas:ACPOL_6323"/>
<keyword evidence="2" id="KW-0238">DNA-binding</keyword>
<evidence type="ECO:0000313" key="6">
    <source>
        <dbReference type="EMBL" id="AXC15557.1"/>
    </source>
</evidence>
<feature type="domain" description="HTH araC/xylS-type" evidence="5">
    <location>
        <begin position="39"/>
        <end position="140"/>
    </location>
</feature>
<dbReference type="PANTHER" id="PTHR46796">
    <property type="entry name" value="HTH-TYPE TRANSCRIPTIONAL ACTIVATOR RHAS-RELATED"/>
    <property type="match status" value="1"/>
</dbReference>
<dbReference type="PANTHER" id="PTHR46796:SF6">
    <property type="entry name" value="ARAC SUBFAMILY"/>
    <property type="match status" value="1"/>
</dbReference>
<evidence type="ECO:0000256" key="2">
    <source>
        <dbReference type="ARBA" id="ARBA00023125"/>
    </source>
</evidence>
<accession>A0A2Z5G9N9</accession>
<dbReference type="PROSITE" id="PS01124">
    <property type="entry name" value="HTH_ARAC_FAMILY_2"/>
    <property type="match status" value="1"/>
</dbReference>
<dbReference type="SMART" id="SM00342">
    <property type="entry name" value="HTH_ARAC"/>
    <property type="match status" value="1"/>
</dbReference>
<evidence type="ECO:0000256" key="1">
    <source>
        <dbReference type="ARBA" id="ARBA00023015"/>
    </source>
</evidence>
<keyword evidence="1" id="KW-0805">Transcription regulation</keyword>
<gene>
    <name evidence="6" type="ORF">ACPOL_6323</name>
</gene>
<dbReference type="Proteomes" id="UP000253606">
    <property type="component" value="Chromosome"/>
</dbReference>
<protein>
    <recommendedName>
        <fullName evidence="5">HTH araC/xylS-type domain-containing protein</fullName>
    </recommendedName>
</protein>